<dbReference type="Proteomes" id="UP000031668">
    <property type="component" value="Unassembled WGS sequence"/>
</dbReference>
<comment type="caution">
    <text evidence="2">The sequence shown here is derived from an EMBL/GenBank/DDBJ whole genome shotgun (WGS) entry which is preliminary data.</text>
</comment>
<feature type="transmembrane region" description="Helical" evidence="1">
    <location>
        <begin position="27"/>
        <end position="51"/>
    </location>
</feature>
<evidence type="ECO:0000313" key="3">
    <source>
        <dbReference type="Proteomes" id="UP000031668"/>
    </source>
</evidence>
<proteinExistence type="predicted"/>
<accession>A0A0C2N033</accession>
<keyword evidence="1" id="KW-0472">Membrane</keyword>
<keyword evidence="1" id="KW-1133">Transmembrane helix</keyword>
<keyword evidence="3" id="KW-1185">Reference proteome</keyword>
<protein>
    <submittedName>
        <fullName evidence="2">Uncharacterized protein</fullName>
    </submittedName>
</protein>
<dbReference type="AlphaFoldDB" id="A0A0C2N033"/>
<gene>
    <name evidence="2" type="ORF">RF11_05697</name>
</gene>
<keyword evidence="1" id="KW-0812">Transmembrane</keyword>
<evidence type="ECO:0000313" key="2">
    <source>
        <dbReference type="EMBL" id="KII67247.1"/>
    </source>
</evidence>
<evidence type="ECO:0000256" key="1">
    <source>
        <dbReference type="SAM" id="Phobius"/>
    </source>
</evidence>
<organism evidence="2 3">
    <name type="scientific">Thelohanellus kitauei</name>
    <name type="common">Myxosporean</name>
    <dbReference type="NCBI Taxonomy" id="669202"/>
    <lineage>
        <taxon>Eukaryota</taxon>
        <taxon>Metazoa</taxon>
        <taxon>Cnidaria</taxon>
        <taxon>Myxozoa</taxon>
        <taxon>Myxosporea</taxon>
        <taxon>Bivalvulida</taxon>
        <taxon>Platysporina</taxon>
        <taxon>Myxobolidae</taxon>
        <taxon>Thelohanellus</taxon>
    </lineage>
</organism>
<reference evidence="2 3" key="1">
    <citation type="journal article" date="2014" name="Genome Biol. Evol.">
        <title>The genome of the myxosporean Thelohanellus kitauei shows adaptations to nutrient acquisition within its fish host.</title>
        <authorList>
            <person name="Yang Y."/>
            <person name="Xiong J."/>
            <person name="Zhou Z."/>
            <person name="Huo F."/>
            <person name="Miao W."/>
            <person name="Ran C."/>
            <person name="Liu Y."/>
            <person name="Zhang J."/>
            <person name="Feng J."/>
            <person name="Wang M."/>
            <person name="Wang M."/>
            <person name="Wang L."/>
            <person name="Yao B."/>
        </authorList>
    </citation>
    <scope>NUCLEOTIDE SEQUENCE [LARGE SCALE GENOMIC DNA]</scope>
    <source>
        <strain evidence="2">Wuqing</strain>
    </source>
</reference>
<name>A0A0C2N033_THEKT</name>
<dbReference type="EMBL" id="JWZT01003267">
    <property type="protein sequence ID" value="KII67247.1"/>
    <property type="molecule type" value="Genomic_DNA"/>
</dbReference>
<sequence>MFVAFKNRYDKCSRVRKQSSSMMSPQIFSWLMLNDFALFSLCGAFAIFLIIDILSMSYELWINLNQTFFKQQLKCYCGVFSLLYVDGTRSIWLCIFNFHSNFLTFLKNFSFPSFYIFTCIHF</sequence>